<dbReference type="PRINTS" id="PR00081">
    <property type="entry name" value="GDHRDH"/>
</dbReference>
<proteinExistence type="inferred from homology"/>
<dbReference type="InterPro" id="IPR002347">
    <property type="entry name" value="SDR_fam"/>
</dbReference>
<dbReference type="InterPro" id="IPR020904">
    <property type="entry name" value="Sc_DH/Rdtase_CS"/>
</dbReference>
<dbReference type="PRINTS" id="PR00080">
    <property type="entry name" value="SDRFAMILY"/>
</dbReference>
<comment type="similarity">
    <text evidence="1 4">Belongs to the short-chain dehydrogenases/reductases (SDR) family.</text>
</comment>
<dbReference type="InParanoid" id="A0A1D2VFH7"/>
<accession>A0A1D2VFH7</accession>
<evidence type="ECO:0000256" key="2">
    <source>
        <dbReference type="ARBA" id="ARBA00022857"/>
    </source>
</evidence>
<dbReference type="FunCoup" id="A0A1D2VFH7">
    <property type="interactions" value="144"/>
</dbReference>
<dbReference type="OrthoDB" id="417891at2759"/>
<dbReference type="GO" id="GO:0016616">
    <property type="term" value="F:oxidoreductase activity, acting on the CH-OH group of donors, NAD or NADP as acceptor"/>
    <property type="evidence" value="ECO:0007669"/>
    <property type="project" value="TreeGrafter"/>
</dbReference>
<evidence type="ECO:0000256" key="4">
    <source>
        <dbReference type="RuleBase" id="RU000363"/>
    </source>
</evidence>
<dbReference type="GeneID" id="30967078"/>
<dbReference type="PROSITE" id="PS00061">
    <property type="entry name" value="ADH_SHORT"/>
    <property type="match status" value="1"/>
</dbReference>
<dbReference type="PANTHER" id="PTHR42760">
    <property type="entry name" value="SHORT-CHAIN DEHYDROGENASES/REDUCTASES FAMILY MEMBER"/>
    <property type="match status" value="1"/>
</dbReference>
<evidence type="ECO:0000256" key="3">
    <source>
        <dbReference type="ARBA" id="ARBA00023002"/>
    </source>
</evidence>
<dbReference type="SUPFAM" id="SSF51735">
    <property type="entry name" value="NAD(P)-binding Rossmann-fold domains"/>
    <property type="match status" value="1"/>
</dbReference>
<protein>
    <submittedName>
        <fullName evidence="5">NAD(P)-binding protein</fullName>
    </submittedName>
</protein>
<dbReference type="InterPro" id="IPR036291">
    <property type="entry name" value="NAD(P)-bd_dom_sf"/>
</dbReference>
<keyword evidence="2" id="KW-0521">NADP</keyword>
<gene>
    <name evidence="5" type="ORF">ASCRUDRAFT_76376</name>
</gene>
<name>A0A1D2VFH7_9ASCO</name>
<dbReference type="CDD" id="cd05233">
    <property type="entry name" value="SDR_c"/>
    <property type="match status" value="1"/>
</dbReference>
<dbReference type="RefSeq" id="XP_020046693.1">
    <property type="nucleotide sequence ID" value="XM_020193442.1"/>
</dbReference>
<sequence>MTFLSNRKPDSKLLLSGLITNYIMNRVCSLSFTRKLSSTTFSSLKTFPLLGSIALITGGSRGIGLAIAQKLSSEGCSCILLSKTESTLQKSVNKLTTVPNSILNENPPNETRIEQKHGYICCDLSAVESIEERLDANLDKLKDVNIVINSAGISQNSLLLRTKNTDIANLINIDLVAPIVLTKRLLKIMLKNKASNKVILNISSILGLRGLSGSAVYSAAKGGLISFTKSMAVEVGSKGIRVNCISPGLVKTEMGIMSSPAFYADKNVLNNSFIDPSEIAEASLFLINQKHITGHNLVIDDGYTIR</sequence>
<keyword evidence="3" id="KW-0560">Oxidoreductase</keyword>
<evidence type="ECO:0000313" key="6">
    <source>
        <dbReference type="Proteomes" id="UP000095038"/>
    </source>
</evidence>
<dbReference type="Gene3D" id="3.40.50.720">
    <property type="entry name" value="NAD(P)-binding Rossmann-like Domain"/>
    <property type="match status" value="1"/>
</dbReference>
<dbReference type="EMBL" id="KV454482">
    <property type="protein sequence ID" value="ODV60386.1"/>
    <property type="molecule type" value="Genomic_DNA"/>
</dbReference>
<dbReference type="AlphaFoldDB" id="A0A1D2VFH7"/>
<dbReference type="STRING" id="1344418.A0A1D2VFH7"/>
<dbReference type="Proteomes" id="UP000095038">
    <property type="component" value="Unassembled WGS sequence"/>
</dbReference>
<evidence type="ECO:0000313" key="5">
    <source>
        <dbReference type="EMBL" id="ODV60386.1"/>
    </source>
</evidence>
<dbReference type="GO" id="GO:0006633">
    <property type="term" value="P:fatty acid biosynthetic process"/>
    <property type="evidence" value="ECO:0007669"/>
    <property type="project" value="TreeGrafter"/>
</dbReference>
<dbReference type="Pfam" id="PF00106">
    <property type="entry name" value="adh_short"/>
    <property type="match status" value="1"/>
</dbReference>
<keyword evidence="6" id="KW-1185">Reference proteome</keyword>
<evidence type="ECO:0000256" key="1">
    <source>
        <dbReference type="ARBA" id="ARBA00006484"/>
    </source>
</evidence>
<dbReference type="PANTHER" id="PTHR42760:SF133">
    <property type="entry name" value="3-OXOACYL-[ACYL-CARRIER-PROTEIN] REDUCTASE"/>
    <property type="match status" value="1"/>
</dbReference>
<organism evidence="5 6">
    <name type="scientific">Ascoidea rubescens DSM 1968</name>
    <dbReference type="NCBI Taxonomy" id="1344418"/>
    <lineage>
        <taxon>Eukaryota</taxon>
        <taxon>Fungi</taxon>
        <taxon>Dikarya</taxon>
        <taxon>Ascomycota</taxon>
        <taxon>Saccharomycotina</taxon>
        <taxon>Saccharomycetes</taxon>
        <taxon>Ascoideaceae</taxon>
        <taxon>Ascoidea</taxon>
    </lineage>
</organism>
<reference evidence="6" key="1">
    <citation type="submission" date="2016-05" db="EMBL/GenBank/DDBJ databases">
        <title>Comparative genomics of biotechnologically important yeasts.</title>
        <authorList>
            <consortium name="DOE Joint Genome Institute"/>
            <person name="Riley R."/>
            <person name="Haridas S."/>
            <person name="Wolfe K.H."/>
            <person name="Lopes M.R."/>
            <person name="Hittinger C.T."/>
            <person name="Goker M."/>
            <person name="Salamov A."/>
            <person name="Wisecaver J."/>
            <person name="Long T.M."/>
            <person name="Aerts A.L."/>
            <person name="Barry K."/>
            <person name="Choi C."/>
            <person name="Clum A."/>
            <person name="Coughlan A.Y."/>
            <person name="Deshpande S."/>
            <person name="Douglass A.P."/>
            <person name="Hanson S.J."/>
            <person name="Klenk H.-P."/>
            <person name="Labutti K."/>
            <person name="Lapidus A."/>
            <person name="Lindquist E."/>
            <person name="Lipzen A."/>
            <person name="Meier-Kolthoff J.P."/>
            <person name="Ohm R.A."/>
            <person name="Otillar R.P."/>
            <person name="Pangilinan J."/>
            <person name="Peng Y."/>
            <person name="Rokas A."/>
            <person name="Rosa C.A."/>
            <person name="Scheuner C."/>
            <person name="Sibirny A.A."/>
            <person name="Slot J.C."/>
            <person name="Stielow J.B."/>
            <person name="Sun H."/>
            <person name="Kurtzman C.P."/>
            <person name="Blackwell M."/>
            <person name="Grigoriev I.V."/>
            <person name="Jeffries T.W."/>
        </authorList>
    </citation>
    <scope>NUCLEOTIDE SEQUENCE [LARGE SCALE GENOMIC DNA]</scope>
    <source>
        <strain evidence="6">DSM 1968</strain>
    </source>
</reference>
<dbReference type="GO" id="GO:0048038">
    <property type="term" value="F:quinone binding"/>
    <property type="evidence" value="ECO:0007669"/>
    <property type="project" value="TreeGrafter"/>
</dbReference>